<keyword evidence="1 4" id="KW-0808">Transferase</keyword>
<feature type="domain" description="N-acetyltransferase" evidence="3">
    <location>
        <begin position="4"/>
        <end position="162"/>
    </location>
</feature>
<organism evidence="4 5">
    <name type="scientific">Alteriqipengyuania lutimaris</name>
    <dbReference type="NCBI Taxonomy" id="1538146"/>
    <lineage>
        <taxon>Bacteria</taxon>
        <taxon>Pseudomonadati</taxon>
        <taxon>Pseudomonadota</taxon>
        <taxon>Alphaproteobacteria</taxon>
        <taxon>Sphingomonadales</taxon>
        <taxon>Erythrobacteraceae</taxon>
        <taxon>Alteriqipengyuania</taxon>
    </lineage>
</organism>
<comment type="caution">
    <text evidence="4">The sequence shown here is derived from an EMBL/GenBank/DDBJ whole genome shotgun (WGS) entry which is preliminary data.</text>
</comment>
<dbReference type="PANTHER" id="PTHR43800:SF1">
    <property type="entry name" value="PEPTIDYL-LYSINE N-ACETYLTRANSFERASE YJAB"/>
    <property type="match status" value="1"/>
</dbReference>
<dbReference type="GO" id="GO:0016747">
    <property type="term" value="F:acyltransferase activity, transferring groups other than amino-acyl groups"/>
    <property type="evidence" value="ECO:0007669"/>
    <property type="project" value="InterPro"/>
</dbReference>
<dbReference type="AlphaFoldDB" id="A0A395LI30"/>
<sequence length="172" mass="18649">MSAYAIRLSRFGDAAAFSEVETDAAQLLAAEPSLAGIPVPPSRSAEEYRSMIAQRHCLTAVVGDEVVGFAATRPHGRELHLHELSVASGFQRMGIGGTLLRALKIDAQNAGMRAITLHTYRDLPWNTPFYARHGWSPIDDLSAHPRLAAGQDAAVAFGLPRERRCAMICLLD</sequence>
<keyword evidence="5" id="KW-1185">Reference proteome</keyword>
<dbReference type="SUPFAM" id="SSF55729">
    <property type="entry name" value="Acyl-CoA N-acyltransferases (Nat)"/>
    <property type="match status" value="1"/>
</dbReference>
<evidence type="ECO:0000313" key="5">
    <source>
        <dbReference type="Proteomes" id="UP000254101"/>
    </source>
</evidence>
<dbReference type="PROSITE" id="PS51186">
    <property type="entry name" value="GNAT"/>
    <property type="match status" value="1"/>
</dbReference>
<dbReference type="Gene3D" id="3.40.630.30">
    <property type="match status" value="1"/>
</dbReference>
<dbReference type="EMBL" id="QRBB01000001">
    <property type="protein sequence ID" value="RDS76321.1"/>
    <property type="molecule type" value="Genomic_DNA"/>
</dbReference>
<dbReference type="InterPro" id="IPR000182">
    <property type="entry name" value="GNAT_dom"/>
</dbReference>
<gene>
    <name evidence="4" type="ORF">DL238_00960</name>
</gene>
<dbReference type="Proteomes" id="UP000254101">
    <property type="component" value="Unassembled WGS sequence"/>
</dbReference>
<dbReference type="InterPro" id="IPR016181">
    <property type="entry name" value="Acyl_CoA_acyltransferase"/>
</dbReference>
<evidence type="ECO:0000256" key="2">
    <source>
        <dbReference type="ARBA" id="ARBA00023315"/>
    </source>
</evidence>
<dbReference type="RefSeq" id="WP_115490555.1">
    <property type="nucleotide sequence ID" value="NZ_JACHWW010000001.1"/>
</dbReference>
<keyword evidence="2" id="KW-0012">Acyltransferase</keyword>
<reference evidence="4 5" key="1">
    <citation type="submission" date="2018-07" db="EMBL/GenBank/DDBJ databases">
        <title>Erythrobacter nanhaiensis sp. nov., a novel member of the genus Erythrobacter isolated from the South China Sea.</title>
        <authorList>
            <person name="Chen X."/>
            <person name="Liu J."/>
        </authorList>
    </citation>
    <scope>NUCLEOTIDE SEQUENCE [LARGE SCALE GENOMIC DNA]</scope>
    <source>
        <strain evidence="4 5">S-5</strain>
    </source>
</reference>
<evidence type="ECO:0000256" key="1">
    <source>
        <dbReference type="ARBA" id="ARBA00022679"/>
    </source>
</evidence>
<evidence type="ECO:0000259" key="3">
    <source>
        <dbReference type="PROSITE" id="PS51186"/>
    </source>
</evidence>
<accession>A0A395LI30</accession>
<dbReference type="PANTHER" id="PTHR43800">
    <property type="entry name" value="PEPTIDYL-LYSINE N-ACETYLTRANSFERASE YJAB"/>
    <property type="match status" value="1"/>
</dbReference>
<dbReference type="CDD" id="cd04301">
    <property type="entry name" value="NAT_SF"/>
    <property type="match status" value="1"/>
</dbReference>
<protein>
    <submittedName>
        <fullName evidence="4">GNAT family N-acetyltransferase</fullName>
    </submittedName>
</protein>
<name>A0A395LI30_9SPHN</name>
<proteinExistence type="predicted"/>
<evidence type="ECO:0000313" key="4">
    <source>
        <dbReference type="EMBL" id="RDS76321.1"/>
    </source>
</evidence>
<dbReference type="OrthoDB" id="572496at2"/>
<dbReference type="Pfam" id="PF00583">
    <property type="entry name" value="Acetyltransf_1"/>
    <property type="match status" value="1"/>
</dbReference>